<keyword evidence="3" id="KW-1185">Reference proteome</keyword>
<evidence type="ECO:0000256" key="1">
    <source>
        <dbReference type="SAM" id="SignalP"/>
    </source>
</evidence>
<sequence length="242" mass="24248">MCLADPRAILKVALAAGAALALAPAAEAAIVVASSGPSAAAYPVGRKLDDKGSVVLKAGDTVTVLDAKGTRVLRGAGSFAVAAPAGGPAKSSTFAVLTMQRSAQRVRTGAVRTGVGSEPAASPNLWFVDLAKPGKRCLVAGQPLRLWRLDTGVAATYSARLDGAASVPLAFPAGAMIASWDMAKRPVKDGSVLELAQGAAAAKFTFAVLPSQPADAEAMAATLIANGCTAQLDLLSSTLTQP</sequence>
<dbReference type="Proteomes" id="UP000566813">
    <property type="component" value="Unassembled WGS sequence"/>
</dbReference>
<reference evidence="2 3" key="1">
    <citation type="submission" date="2020-08" db="EMBL/GenBank/DDBJ databases">
        <title>The genome sequence of type strain Novosphingobium flavum NBRC 111647.</title>
        <authorList>
            <person name="Liu Y."/>
        </authorList>
    </citation>
    <scope>NUCLEOTIDE SEQUENCE [LARGE SCALE GENOMIC DNA]</scope>
    <source>
        <strain evidence="2 3">NBRC 111647</strain>
    </source>
</reference>
<protein>
    <submittedName>
        <fullName evidence="2">Uncharacterized protein</fullName>
    </submittedName>
</protein>
<evidence type="ECO:0000313" key="2">
    <source>
        <dbReference type="EMBL" id="MBC2664075.1"/>
    </source>
</evidence>
<dbReference type="RefSeq" id="WP_185662325.1">
    <property type="nucleotide sequence ID" value="NZ_JACLAW010000001.1"/>
</dbReference>
<organism evidence="2 3">
    <name type="scientific">Novosphingobium flavum</name>
    <dbReference type="NCBI Taxonomy" id="1778672"/>
    <lineage>
        <taxon>Bacteria</taxon>
        <taxon>Pseudomonadati</taxon>
        <taxon>Pseudomonadota</taxon>
        <taxon>Alphaproteobacteria</taxon>
        <taxon>Sphingomonadales</taxon>
        <taxon>Sphingomonadaceae</taxon>
        <taxon>Novosphingobium</taxon>
    </lineage>
</organism>
<feature type="chain" id="PRO_5031148843" evidence="1">
    <location>
        <begin position="29"/>
        <end position="242"/>
    </location>
</feature>
<proteinExistence type="predicted"/>
<evidence type="ECO:0000313" key="3">
    <source>
        <dbReference type="Proteomes" id="UP000566813"/>
    </source>
</evidence>
<dbReference type="AlphaFoldDB" id="A0A7X1FNI5"/>
<name>A0A7X1FNI5_9SPHN</name>
<comment type="caution">
    <text evidence="2">The sequence shown here is derived from an EMBL/GenBank/DDBJ whole genome shotgun (WGS) entry which is preliminary data.</text>
</comment>
<gene>
    <name evidence="2" type="ORF">H7F51_00935</name>
</gene>
<feature type="signal peptide" evidence="1">
    <location>
        <begin position="1"/>
        <end position="28"/>
    </location>
</feature>
<dbReference type="EMBL" id="JACLAW010000001">
    <property type="protein sequence ID" value="MBC2664075.1"/>
    <property type="molecule type" value="Genomic_DNA"/>
</dbReference>
<keyword evidence="1" id="KW-0732">Signal</keyword>
<accession>A0A7X1FNI5</accession>